<keyword evidence="3 6" id="KW-0413">Isomerase</keyword>
<dbReference type="GO" id="GO:0140098">
    <property type="term" value="F:catalytic activity, acting on RNA"/>
    <property type="evidence" value="ECO:0007669"/>
    <property type="project" value="UniProtKB-ARBA"/>
</dbReference>
<dbReference type="EC" id="5.4.99.-" evidence="6"/>
<comment type="caution">
    <text evidence="8">The sequence shown here is derived from an EMBL/GenBank/DDBJ whole genome shotgun (WGS) entry which is preliminary data.</text>
</comment>
<dbReference type="Gene3D" id="3.30.2350.10">
    <property type="entry name" value="Pseudouridine synthase"/>
    <property type="match status" value="1"/>
</dbReference>
<organism evidence="8 9">
    <name type="scientific">Metabacillus lacus</name>
    <dbReference type="NCBI Taxonomy" id="1983721"/>
    <lineage>
        <taxon>Bacteria</taxon>
        <taxon>Bacillati</taxon>
        <taxon>Bacillota</taxon>
        <taxon>Bacilli</taxon>
        <taxon>Bacillales</taxon>
        <taxon>Bacillaceae</taxon>
        <taxon>Metabacillus</taxon>
    </lineage>
</organism>
<dbReference type="Proteomes" id="UP000448867">
    <property type="component" value="Unassembled WGS sequence"/>
</dbReference>
<dbReference type="PROSITE" id="PS01129">
    <property type="entry name" value="PSI_RLU"/>
    <property type="match status" value="1"/>
</dbReference>
<dbReference type="PANTHER" id="PTHR21600:SF71">
    <property type="entry name" value="PSEUDOURIDINE SYNTHASE"/>
    <property type="match status" value="1"/>
</dbReference>
<dbReference type="OrthoDB" id="9807829at2"/>
<proteinExistence type="inferred from homology"/>
<dbReference type="InterPro" id="IPR020103">
    <property type="entry name" value="PsdUridine_synth_cat_dom_sf"/>
</dbReference>
<dbReference type="InterPro" id="IPR006145">
    <property type="entry name" value="PsdUridine_synth_RsuA/RluA"/>
</dbReference>
<dbReference type="GO" id="GO:0000455">
    <property type="term" value="P:enzyme-directed rRNA pseudouridine synthesis"/>
    <property type="evidence" value="ECO:0007669"/>
    <property type="project" value="TreeGrafter"/>
</dbReference>
<dbReference type="InterPro" id="IPR050188">
    <property type="entry name" value="RluA_PseudoU_synthase"/>
</dbReference>
<comment type="similarity">
    <text evidence="2 6">Belongs to the pseudouridine synthase RluA family.</text>
</comment>
<dbReference type="NCBIfam" id="TIGR00005">
    <property type="entry name" value="rluA_subfam"/>
    <property type="match status" value="1"/>
</dbReference>
<evidence type="ECO:0000256" key="2">
    <source>
        <dbReference type="ARBA" id="ARBA00010876"/>
    </source>
</evidence>
<evidence type="ECO:0000256" key="6">
    <source>
        <dbReference type="RuleBase" id="RU362028"/>
    </source>
</evidence>
<dbReference type="GO" id="GO:0003723">
    <property type="term" value="F:RNA binding"/>
    <property type="evidence" value="ECO:0007669"/>
    <property type="project" value="UniProtKB-KW"/>
</dbReference>
<sequence>MRKKGEWVEIPINIQEESWLYQYIMEAYGVSKRFIQELQNKGGVMLNDVVTDNNKTIQKGDRLLLHIFRKEDYGVLPEYGEAEILFEDEHLLIANKPAGLDTHPNEENQTGTLANMIAAYYQMNGLETKVRHVHRLDKDTSGAIVFAKNSFSQVLLDQMMQKKEIKRMYLAGVTGKLSNRKGRVSYPIGRDRHHPVRRRVSEGGQSAVTNYKVLQYNSEIDVSALQLQLETGRTHQIRVHMAALGHPIIGDTLYGGSKRLIERQALHSASVEMLHPITKEHISIYAPVPLDFHFFLKDAEL</sequence>
<gene>
    <name evidence="8" type="ORF">GJU40_05190</name>
</gene>
<dbReference type="GO" id="GO:0009982">
    <property type="term" value="F:pseudouridine synthase activity"/>
    <property type="evidence" value="ECO:0007669"/>
    <property type="project" value="InterPro"/>
</dbReference>
<dbReference type="Pfam" id="PF00849">
    <property type="entry name" value="PseudoU_synth_2"/>
    <property type="match status" value="1"/>
</dbReference>
<evidence type="ECO:0000313" key="9">
    <source>
        <dbReference type="Proteomes" id="UP000448867"/>
    </source>
</evidence>
<comment type="catalytic activity">
    <reaction evidence="1 6">
        <text>a uridine in RNA = a pseudouridine in RNA</text>
        <dbReference type="Rhea" id="RHEA:48348"/>
        <dbReference type="Rhea" id="RHEA-COMP:12068"/>
        <dbReference type="Rhea" id="RHEA-COMP:12069"/>
        <dbReference type="ChEBI" id="CHEBI:65314"/>
        <dbReference type="ChEBI" id="CHEBI:65315"/>
    </reaction>
</comment>
<dbReference type="InterPro" id="IPR006225">
    <property type="entry name" value="PsdUridine_synth_RluC/D"/>
</dbReference>
<dbReference type="EMBL" id="WKKI01000005">
    <property type="protein sequence ID" value="MRX71570.1"/>
    <property type="molecule type" value="Genomic_DNA"/>
</dbReference>
<dbReference type="AlphaFoldDB" id="A0A7X2LWK0"/>
<accession>A0A7X2LWK0</accession>
<dbReference type="FunFam" id="3.30.2350.10:FF:000005">
    <property type="entry name" value="Pseudouridine synthase"/>
    <property type="match status" value="1"/>
</dbReference>
<dbReference type="SUPFAM" id="SSF55120">
    <property type="entry name" value="Pseudouridine synthase"/>
    <property type="match status" value="1"/>
</dbReference>
<keyword evidence="9" id="KW-1185">Reference proteome</keyword>
<evidence type="ECO:0000259" key="7">
    <source>
        <dbReference type="Pfam" id="PF00849"/>
    </source>
</evidence>
<dbReference type="PROSITE" id="PS50889">
    <property type="entry name" value="S4"/>
    <property type="match status" value="1"/>
</dbReference>
<evidence type="ECO:0000313" key="8">
    <source>
        <dbReference type="EMBL" id="MRX71570.1"/>
    </source>
</evidence>
<feature type="domain" description="Pseudouridine synthase RsuA/RluA-like" evidence="7">
    <location>
        <begin position="90"/>
        <end position="243"/>
    </location>
</feature>
<dbReference type="PANTHER" id="PTHR21600">
    <property type="entry name" value="MITOCHONDRIAL RNA PSEUDOURIDINE SYNTHASE"/>
    <property type="match status" value="1"/>
</dbReference>
<evidence type="ECO:0000256" key="5">
    <source>
        <dbReference type="PROSITE-ProRule" id="PRU00182"/>
    </source>
</evidence>
<comment type="function">
    <text evidence="6">Responsible for synthesis of pseudouridine from uracil.</text>
</comment>
<evidence type="ECO:0000256" key="1">
    <source>
        <dbReference type="ARBA" id="ARBA00000073"/>
    </source>
</evidence>
<name>A0A7X2LWK0_9BACI</name>
<evidence type="ECO:0000256" key="4">
    <source>
        <dbReference type="PIRSR" id="PIRSR606225-1"/>
    </source>
</evidence>
<dbReference type="InterPro" id="IPR006224">
    <property type="entry name" value="PsdUridine_synth_RluA-like_CS"/>
</dbReference>
<dbReference type="CDD" id="cd02869">
    <property type="entry name" value="PseudoU_synth_RluA_like"/>
    <property type="match status" value="1"/>
</dbReference>
<keyword evidence="5" id="KW-0694">RNA-binding</keyword>
<reference evidence="8 9" key="1">
    <citation type="submission" date="2019-11" db="EMBL/GenBank/DDBJ databases">
        <title>Bacillus lacus genome.</title>
        <authorList>
            <person name="Allen C.J."/>
            <person name="Newman J.D."/>
        </authorList>
    </citation>
    <scope>NUCLEOTIDE SEQUENCE [LARGE SCALE GENOMIC DNA]</scope>
    <source>
        <strain evidence="8 9">KCTC 33946</strain>
    </source>
</reference>
<evidence type="ECO:0000256" key="3">
    <source>
        <dbReference type="ARBA" id="ARBA00023235"/>
    </source>
</evidence>
<protein>
    <recommendedName>
        <fullName evidence="6">Pseudouridine synthase</fullName>
        <ecNumber evidence="6">5.4.99.-</ecNumber>
    </recommendedName>
</protein>
<feature type="active site" evidence="4">
    <location>
        <position position="137"/>
    </location>
</feature>
<dbReference type="RefSeq" id="WP_154306696.1">
    <property type="nucleotide sequence ID" value="NZ_WKKI01000005.1"/>
</dbReference>